<evidence type="ECO:0000313" key="1">
    <source>
        <dbReference type="EMBL" id="VAW57922.1"/>
    </source>
</evidence>
<dbReference type="EMBL" id="UOFG01000006">
    <property type="protein sequence ID" value="VAW57922.1"/>
    <property type="molecule type" value="Genomic_DNA"/>
</dbReference>
<name>A0A3B0X363_9ZZZZ</name>
<dbReference type="SUPFAM" id="SSF64182">
    <property type="entry name" value="DHH phosphoesterases"/>
    <property type="match status" value="1"/>
</dbReference>
<dbReference type="PANTHER" id="PTHR42146">
    <property type="entry name" value="3',5'-CYCLIC-NUCLEOTIDE PHOSPHODIESTERASE"/>
    <property type="match status" value="1"/>
</dbReference>
<dbReference type="AlphaFoldDB" id="A0A3B0X363"/>
<reference evidence="1" key="1">
    <citation type="submission" date="2018-06" db="EMBL/GenBank/DDBJ databases">
        <authorList>
            <person name="Zhirakovskaya E."/>
        </authorList>
    </citation>
    <scope>NUCLEOTIDE SEQUENCE</scope>
</reference>
<dbReference type="InterPro" id="IPR052968">
    <property type="entry name" value="Nucleotide_metab_enz"/>
</dbReference>
<proteinExistence type="predicted"/>
<organism evidence="1">
    <name type="scientific">hydrothermal vent metagenome</name>
    <dbReference type="NCBI Taxonomy" id="652676"/>
    <lineage>
        <taxon>unclassified sequences</taxon>
        <taxon>metagenomes</taxon>
        <taxon>ecological metagenomes</taxon>
    </lineage>
</organism>
<protein>
    <recommendedName>
        <fullName evidence="2">DHHA1 domain-containing protein</fullName>
    </recommendedName>
</protein>
<gene>
    <name evidence="1" type="ORF">MNBD_GAMMA11-32</name>
</gene>
<accession>A0A3B0X363</accession>
<evidence type="ECO:0008006" key="2">
    <source>
        <dbReference type="Google" id="ProtNLM"/>
    </source>
</evidence>
<dbReference type="PANTHER" id="PTHR42146:SF1">
    <property type="entry name" value="OLIGORIBONUCLEASE NRNB"/>
    <property type="match status" value="1"/>
</dbReference>
<dbReference type="InterPro" id="IPR038763">
    <property type="entry name" value="DHH_sf"/>
</dbReference>
<sequence length="319" mass="35402">MQYFDVFNGDADGICALHQMRLANPVKSTLVTGVKRDINLLKKVEAAVSGDQILVLDISLDKNREDLSRLLELKADIQYFDHHFAGDIPTDKHLSASINTDPDTCTSLLVNEYLKQKHLPWAVTAAFGDNLHQSAEIAAKPLALTQVQLEQLELLGTCINYNGYGSSPEDLLFTPEDLYRKISHYENPFEFIESDKHYQTLVSGYKDDLSKAESCKPAHETSRHSISILPNEKWARRVSGVYANALATNNPDRAHAMLTQQPGGSFLVSVRAPLNNKTGADELCRQFESGGGRKAAAGINKLPDADYELFMEKFTQAFG</sequence>